<dbReference type="PANTHER" id="PTHR33129">
    <property type="entry name" value="PROTEIN KINASE DOMAIN-CONTAINING PROTEIN-RELATED"/>
    <property type="match status" value="1"/>
</dbReference>
<dbReference type="AlphaFoldDB" id="Q4D9N3"/>
<feature type="domain" description="Retrotransposon hot spot protein,C-terminal" evidence="2">
    <location>
        <begin position="355"/>
        <end position="649"/>
    </location>
</feature>
<dbReference type="GeneID" id="3541999"/>
<name>Q4D9N3_TRYCC</name>
<dbReference type="OMA" id="PLCECHA"/>
<feature type="domain" description="DUF7578" evidence="4">
    <location>
        <begin position="126"/>
        <end position="188"/>
    </location>
</feature>
<comment type="caution">
    <text evidence="5">The sequence shown here is derived from an EMBL/GenBank/DDBJ whole genome shotgun (WGS) entry which is preliminary data.</text>
</comment>
<dbReference type="Pfam" id="PF20445">
    <property type="entry name" value="RHS_N"/>
    <property type="match status" value="1"/>
</dbReference>
<evidence type="ECO:0000256" key="1">
    <source>
        <dbReference type="SAM" id="SignalP"/>
    </source>
</evidence>
<protein>
    <submittedName>
        <fullName evidence="5">Retrotransposon hot spot (RHS) protein, putative</fullName>
    </submittedName>
</protein>
<keyword evidence="1" id="KW-0732">Signal</keyword>
<evidence type="ECO:0000259" key="4">
    <source>
        <dbReference type="Pfam" id="PF24466"/>
    </source>
</evidence>
<dbReference type="KEGG" id="tcr:511773.110"/>
<dbReference type="PaxDb" id="353153-Q4D9N3"/>
<organism evidence="5 6">
    <name type="scientific">Trypanosoma cruzi (strain CL Brener)</name>
    <dbReference type="NCBI Taxonomy" id="353153"/>
    <lineage>
        <taxon>Eukaryota</taxon>
        <taxon>Discoba</taxon>
        <taxon>Euglenozoa</taxon>
        <taxon>Kinetoplastea</taxon>
        <taxon>Metakinetoplastina</taxon>
        <taxon>Trypanosomatida</taxon>
        <taxon>Trypanosomatidae</taxon>
        <taxon>Trypanosoma</taxon>
        <taxon>Schizotrypanum</taxon>
    </lineage>
</organism>
<proteinExistence type="predicted"/>
<feature type="signal peptide" evidence="1">
    <location>
        <begin position="1"/>
        <end position="20"/>
    </location>
</feature>
<feature type="domain" description="Retrotransposon hot spot protein N-terminal" evidence="3">
    <location>
        <begin position="239"/>
        <end position="350"/>
    </location>
</feature>
<dbReference type="eggNOG" id="ENOG502SGFM">
    <property type="taxonomic scope" value="Eukaryota"/>
</dbReference>
<dbReference type="Proteomes" id="UP000002296">
    <property type="component" value="Unassembled WGS sequence"/>
</dbReference>
<dbReference type="STRING" id="353153.Q4D9N3"/>
<accession>Q4D9N3</accession>
<gene>
    <name evidence="5" type="ORF">Tc00.1047053511773.110</name>
</gene>
<dbReference type="InterPro" id="IPR006518">
    <property type="entry name" value="Trypano_RHS"/>
</dbReference>
<dbReference type="EMBL" id="AAHK01000770">
    <property type="protein sequence ID" value="EAN89238.1"/>
    <property type="molecule type" value="Genomic_DNA"/>
</dbReference>
<dbReference type="InParanoid" id="Q4D9N3"/>
<dbReference type="Pfam" id="PF24466">
    <property type="entry name" value="DUF7578"/>
    <property type="match status" value="1"/>
</dbReference>
<dbReference type="InterPro" id="IPR056000">
    <property type="entry name" value="DUF7578"/>
</dbReference>
<evidence type="ECO:0000259" key="2">
    <source>
        <dbReference type="Pfam" id="PF07999"/>
    </source>
</evidence>
<keyword evidence="6" id="KW-1185">Reference proteome</keyword>
<dbReference type="InterPro" id="IPR052980">
    <property type="entry name" value="Crinkler_effector"/>
</dbReference>
<evidence type="ECO:0000313" key="5">
    <source>
        <dbReference type="EMBL" id="EAN89238.1"/>
    </source>
</evidence>
<evidence type="ECO:0000313" key="6">
    <source>
        <dbReference type="Proteomes" id="UP000002296"/>
    </source>
</evidence>
<dbReference type="InterPro" id="IPR046836">
    <property type="entry name" value="RHS_C"/>
</dbReference>
<reference evidence="5 6" key="1">
    <citation type="journal article" date="2005" name="Science">
        <title>The genome sequence of Trypanosoma cruzi, etiologic agent of Chagas disease.</title>
        <authorList>
            <person name="El-Sayed N.M."/>
            <person name="Myler P.J."/>
            <person name="Bartholomeu D.C."/>
            <person name="Nilsson D."/>
            <person name="Aggarwal G."/>
            <person name="Tran A.N."/>
            <person name="Ghedin E."/>
            <person name="Worthey E.A."/>
            <person name="Delcher A.L."/>
            <person name="Blandin G."/>
            <person name="Westenberger S.J."/>
            <person name="Caler E."/>
            <person name="Cerqueira G.C."/>
            <person name="Branche C."/>
            <person name="Haas B."/>
            <person name="Anupama A."/>
            <person name="Arner E."/>
            <person name="Aslund L."/>
            <person name="Attipoe P."/>
            <person name="Bontempi E."/>
            <person name="Bringaud F."/>
            <person name="Burton P."/>
            <person name="Cadag E."/>
            <person name="Campbell D.A."/>
            <person name="Carrington M."/>
            <person name="Crabtree J."/>
            <person name="Darban H."/>
            <person name="da Silveira J.F."/>
            <person name="de Jong P."/>
            <person name="Edwards K."/>
            <person name="Englund P.T."/>
            <person name="Fazelina G."/>
            <person name="Feldblyum T."/>
            <person name="Ferella M."/>
            <person name="Frasch A.C."/>
            <person name="Gull K."/>
            <person name="Horn D."/>
            <person name="Hou L."/>
            <person name="Huang Y."/>
            <person name="Kindlund E."/>
            <person name="Klingbeil M."/>
            <person name="Kluge S."/>
            <person name="Koo H."/>
            <person name="Lacerda D."/>
            <person name="Levin M.J."/>
            <person name="Lorenzi H."/>
            <person name="Louie T."/>
            <person name="Machado C.R."/>
            <person name="McCulloch R."/>
            <person name="McKenna A."/>
            <person name="Mizuno Y."/>
            <person name="Mottram J.C."/>
            <person name="Nelson S."/>
            <person name="Ochaya S."/>
            <person name="Osoegawa K."/>
            <person name="Pai G."/>
            <person name="Parsons M."/>
            <person name="Pentony M."/>
            <person name="Pettersson U."/>
            <person name="Pop M."/>
            <person name="Ramirez J.L."/>
            <person name="Rinta J."/>
            <person name="Robertson L."/>
            <person name="Salzberg S.L."/>
            <person name="Sanchez D.O."/>
            <person name="Seyler A."/>
            <person name="Sharma R."/>
            <person name="Shetty J."/>
            <person name="Simpson A.J."/>
            <person name="Sisk E."/>
            <person name="Tammi M.T."/>
            <person name="Tarleton R."/>
            <person name="Teixeira S."/>
            <person name="Van Aken S."/>
            <person name="Vogt C."/>
            <person name="Ward P.N."/>
            <person name="Wickstead B."/>
            <person name="Wortman J."/>
            <person name="White O."/>
            <person name="Fraser C.M."/>
            <person name="Stuart K.D."/>
            <person name="Andersson B."/>
        </authorList>
    </citation>
    <scope>NUCLEOTIDE SEQUENCE [LARGE SCALE GENOMIC DNA]</scope>
    <source>
        <strain evidence="5 6">CL Brener</strain>
    </source>
</reference>
<sequence length="823" mass="93115">MWRCCGRLHVALLRGRWALTASPTGVAVRLHGAPTVPLCECHAQRHWDSGTKQPRLSFGASSTCWPQLGGASGMLHRTGVVMAPRSGIPGDGSDAAARRGVEETRRPNWTMSSSVKDILLEGSTLRTDMKLNDFLRNYVGGRAAVGEDHNVTMQVFVQEPDAYVQDQRLLRIIFNLTEYQALEAINRLHHEGVVSLEQWRDYEGKDTVTPIARGKINAALSRAQTSTPVVFSKVLKGFYNSVYNASWSHVVKVVGGEGMGMEVKEGKPEQSWTYKEVGYTLEKDDGVLQSGAPRPRLMVLTSDKGWPYTWKNDGQNIRDCYVDCEVERVWQIVKGNLTESFSAYEGSDYIPKRHVLIGTPGIGKSMNAGSYLLYQLLHYDAEKLPMVAYVVADRKFLFDKTTKTVTRYSAASSIVDILDGFSDRGVEGYIIYDVAKQGHEPPDSLPCKGWGMIVVTSPNEGNFKEWEKQSGSVRIVMNCPEKDDVKAMCVCMKRNEPTVQAVYMKMVEGRMDKVGPLLRYVFDQRKYKERIDSCRSTVNKMALPDTNYYSVLGTDKVCDGSHVSHKLVKVVRVRGKDDSELPYNALVSSHLAELTLCKLAELMVPNDFNLLILAIKDDLISKVLEDHSLFAFLSEAFVNAIIPKLRELKLEKDAPPHRCALRVRLHERPFKPCLLECLENLKKKINIECRVLYKPEAENFPLVDGFFFLDSNPKTLVGLQMTTASEHHTIPSTVRQFNERMAKYFEGWEEFSEGLSWNIIYIQHADSTPLNDWQRCDVVNTNNVSRDEGREIAVFWEEEVRLYQVSISSRDFEERKLSEVCKK</sequence>
<dbReference type="InterPro" id="IPR046835">
    <property type="entry name" value="RHS_N"/>
</dbReference>
<evidence type="ECO:0000259" key="3">
    <source>
        <dbReference type="Pfam" id="PF20445"/>
    </source>
</evidence>
<dbReference type="Pfam" id="PF07999">
    <property type="entry name" value="RHSP"/>
    <property type="match status" value="1"/>
</dbReference>
<dbReference type="PANTHER" id="PTHR33129:SF3">
    <property type="entry name" value="HOT SPOT (RHS) PROTEIN, PUTATIVE-RELATED"/>
    <property type="match status" value="1"/>
</dbReference>
<feature type="chain" id="PRO_5004236841" evidence="1">
    <location>
        <begin position="21"/>
        <end position="823"/>
    </location>
</feature>
<dbReference type="NCBIfam" id="TIGR01631">
    <property type="entry name" value="Trypano_RHS"/>
    <property type="match status" value="1"/>
</dbReference>
<dbReference type="RefSeq" id="XP_811089.1">
    <property type="nucleotide sequence ID" value="XM_805996.1"/>
</dbReference>